<dbReference type="Gene3D" id="3.40.50.300">
    <property type="entry name" value="P-loop containing nucleotide triphosphate hydrolases"/>
    <property type="match status" value="1"/>
</dbReference>
<dbReference type="RefSeq" id="WP_253361164.1">
    <property type="nucleotide sequence ID" value="NZ_JAIULA010000016.1"/>
</dbReference>
<comment type="caution">
    <text evidence="1">The sequence shown here is derived from an EMBL/GenBank/DDBJ whole genome shotgun (WGS) entry which is preliminary data.</text>
</comment>
<name>A0A9X2FKJ2_9LACO</name>
<protein>
    <recommendedName>
        <fullName evidence="3">ABC transporter ATP-binding protein</fullName>
    </recommendedName>
</protein>
<dbReference type="AlphaFoldDB" id="A0A9X2FKJ2"/>
<dbReference type="EMBL" id="JAIULA010000016">
    <property type="protein sequence ID" value="MCP0887377.1"/>
    <property type="molecule type" value="Genomic_DNA"/>
</dbReference>
<evidence type="ECO:0000313" key="1">
    <source>
        <dbReference type="EMBL" id="MCP0887377.1"/>
    </source>
</evidence>
<dbReference type="SUPFAM" id="SSF52540">
    <property type="entry name" value="P-loop containing nucleoside triphosphate hydrolases"/>
    <property type="match status" value="1"/>
</dbReference>
<keyword evidence="2" id="KW-1185">Reference proteome</keyword>
<sequence length="129" mass="14901">MMDLLLDLIKQGKAVLLTSHNIDELQNISDYVYILKKGQIFEEGTISEVINRNQTTDSYILETDYIDQVSSILIELSITYRILNKNNLIEVLADLNVMNKLVLILLERNILIKGFTRKLNSLRDIAFEE</sequence>
<gene>
    <name evidence="1" type="ORF">LB941_08520</name>
</gene>
<evidence type="ECO:0008006" key="3">
    <source>
        <dbReference type="Google" id="ProtNLM"/>
    </source>
</evidence>
<organism evidence="1 2">
    <name type="scientific">Ligilactobacillus ubinensis</name>
    <dbReference type="NCBI Taxonomy" id="2876789"/>
    <lineage>
        <taxon>Bacteria</taxon>
        <taxon>Bacillati</taxon>
        <taxon>Bacillota</taxon>
        <taxon>Bacilli</taxon>
        <taxon>Lactobacillales</taxon>
        <taxon>Lactobacillaceae</taxon>
        <taxon>Ligilactobacillus</taxon>
    </lineage>
</organism>
<dbReference type="Proteomes" id="UP001139006">
    <property type="component" value="Unassembled WGS sequence"/>
</dbReference>
<accession>A0A9X2FKJ2</accession>
<dbReference type="InterPro" id="IPR027417">
    <property type="entry name" value="P-loop_NTPase"/>
</dbReference>
<evidence type="ECO:0000313" key="2">
    <source>
        <dbReference type="Proteomes" id="UP001139006"/>
    </source>
</evidence>
<proteinExistence type="predicted"/>
<reference evidence="1 2" key="1">
    <citation type="journal article" date="2023" name="Int. J. Syst. Evol. Microbiol.">
        <title>Ligilactobacillus ubinensis sp. nov., a novel species isolated from the wild ferment of a durian fruit (Durio zibethinus).</title>
        <authorList>
            <person name="Heng Y.C."/>
            <person name="Menon N."/>
            <person name="Chen B."/>
            <person name="Loo B.Z.L."/>
            <person name="Wong G.W.J."/>
            <person name="Lim A.C.H."/>
            <person name="Silvaraju S."/>
            <person name="Kittelmann S."/>
        </authorList>
    </citation>
    <scope>NUCLEOTIDE SEQUENCE [LARGE SCALE GENOMIC DNA]</scope>
    <source>
        <strain evidence="1 2">WILCCON 0076</strain>
    </source>
</reference>